<evidence type="ECO:0000256" key="1">
    <source>
        <dbReference type="ARBA" id="ARBA00004429"/>
    </source>
</evidence>
<comment type="subunit">
    <text evidence="9">The complex comprises the extracytoplasmic solute receptor protein and the two transmembrane proteins.</text>
</comment>
<dbReference type="EMBL" id="JAYWLC010000008">
    <property type="protein sequence ID" value="MER5172402.1"/>
    <property type="molecule type" value="Genomic_DNA"/>
</dbReference>
<evidence type="ECO:0000256" key="7">
    <source>
        <dbReference type="ARBA" id="ARBA00023136"/>
    </source>
</evidence>
<evidence type="ECO:0000256" key="9">
    <source>
        <dbReference type="RuleBase" id="RU369079"/>
    </source>
</evidence>
<dbReference type="Proteomes" id="UP001438953">
    <property type="component" value="Unassembled WGS sequence"/>
</dbReference>
<dbReference type="InterPro" id="IPR055348">
    <property type="entry name" value="DctQ"/>
</dbReference>
<keyword evidence="5 9" id="KW-0812">Transmembrane</keyword>
<dbReference type="PANTHER" id="PTHR35011">
    <property type="entry name" value="2,3-DIKETO-L-GULONATE TRAP TRANSPORTER SMALL PERMEASE PROTEIN YIAM"/>
    <property type="match status" value="1"/>
</dbReference>
<evidence type="ECO:0000256" key="2">
    <source>
        <dbReference type="ARBA" id="ARBA00022448"/>
    </source>
</evidence>
<evidence type="ECO:0000256" key="5">
    <source>
        <dbReference type="ARBA" id="ARBA00022692"/>
    </source>
</evidence>
<gene>
    <name evidence="11" type="ORF">VSX56_11515</name>
</gene>
<comment type="function">
    <text evidence="9">Part of the tripartite ATP-independent periplasmic (TRAP) transport system.</text>
</comment>
<dbReference type="Pfam" id="PF04290">
    <property type="entry name" value="DctQ"/>
    <property type="match status" value="1"/>
</dbReference>
<name>A0ABV1SHM4_9RHOB</name>
<keyword evidence="7 9" id="KW-0472">Membrane</keyword>
<dbReference type="PANTHER" id="PTHR35011:SF2">
    <property type="entry name" value="2,3-DIKETO-L-GULONATE TRAP TRANSPORTER SMALL PERMEASE PROTEIN YIAM"/>
    <property type="match status" value="1"/>
</dbReference>
<evidence type="ECO:0000313" key="12">
    <source>
        <dbReference type="Proteomes" id="UP001438953"/>
    </source>
</evidence>
<protein>
    <recommendedName>
        <fullName evidence="9">TRAP transporter small permease protein</fullName>
    </recommendedName>
</protein>
<feature type="transmembrane region" description="Helical" evidence="9">
    <location>
        <begin position="143"/>
        <end position="163"/>
    </location>
</feature>
<comment type="similarity">
    <text evidence="8 9">Belongs to the TRAP transporter small permease family.</text>
</comment>
<feature type="transmembrane region" description="Helical" evidence="9">
    <location>
        <begin position="26"/>
        <end position="51"/>
    </location>
</feature>
<feature type="transmembrane region" description="Helical" evidence="9">
    <location>
        <begin position="105"/>
        <end position="122"/>
    </location>
</feature>
<dbReference type="RefSeq" id="WP_339115477.1">
    <property type="nucleotide sequence ID" value="NZ_JAYWLC010000008.1"/>
</dbReference>
<comment type="caution">
    <text evidence="11">The sequence shown here is derived from an EMBL/GenBank/DDBJ whole genome shotgun (WGS) entry which is preliminary data.</text>
</comment>
<proteinExistence type="inferred from homology"/>
<organism evidence="11 12">
    <name type="scientific">Thioclava kandeliae</name>
    <dbReference type="NCBI Taxonomy" id="3070818"/>
    <lineage>
        <taxon>Bacteria</taxon>
        <taxon>Pseudomonadati</taxon>
        <taxon>Pseudomonadota</taxon>
        <taxon>Alphaproteobacteria</taxon>
        <taxon>Rhodobacterales</taxon>
        <taxon>Paracoccaceae</taxon>
        <taxon>Thioclava</taxon>
    </lineage>
</organism>
<keyword evidence="6 9" id="KW-1133">Transmembrane helix</keyword>
<reference evidence="11 12" key="1">
    <citation type="submission" date="2024-06" db="EMBL/GenBank/DDBJ databases">
        <title>Thioclava kandeliae sp. nov. from a rhizosphere soil sample of Kandelia candel in a mangrove.</title>
        <authorList>
            <person name="Mu T."/>
        </authorList>
    </citation>
    <scope>NUCLEOTIDE SEQUENCE [LARGE SCALE GENOMIC DNA]</scope>
    <source>
        <strain evidence="11 12">CPCC 100088</strain>
    </source>
</reference>
<keyword evidence="2 9" id="KW-0813">Transport</keyword>
<feature type="domain" description="Tripartite ATP-independent periplasmic transporters DctQ component" evidence="10">
    <location>
        <begin position="42"/>
        <end position="170"/>
    </location>
</feature>
<evidence type="ECO:0000259" key="10">
    <source>
        <dbReference type="Pfam" id="PF04290"/>
    </source>
</evidence>
<comment type="subcellular location">
    <subcellularLocation>
        <location evidence="1 9">Cell inner membrane</location>
        <topology evidence="1 9">Multi-pass membrane protein</topology>
    </subcellularLocation>
</comment>
<keyword evidence="3" id="KW-1003">Cell membrane</keyword>
<evidence type="ECO:0000256" key="4">
    <source>
        <dbReference type="ARBA" id="ARBA00022519"/>
    </source>
</evidence>
<accession>A0ABV1SHM4</accession>
<keyword evidence="4 9" id="KW-0997">Cell inner membrane</keyword>
<feature type="transmembrane region" description="Helical" evidence="9">
    <location>
        <begin position="63"/>
        <end position="85"/>
    </location>
</feature>
<dbReference type="InterPro" id="IPR007387">
    <property type="entry name" value="TRAP_DctQ"/>
</dbReference>
<evidence type="ECO:0000256" key="6">
    <source>
        <dbReference type="ARBA" id="ARBA00022989"/>
    </source>
</evidence>
<keyword evidence="12" id="KW-1185">Reference proteome</keyword>
<evidence type="ECO:0000313" key="11">
    <source>
        <dbReference type="EMBL" id="MER5172402.1"/>
    </source>
</evidence>
<sequence>MAVSGGNSPATSPKGLVRACDSVLDAIAMVFGVICAVILAVMVGLNLYNVLSRSFLGVAYGWIFNWTMLLFVWMLLLGLFVYIRLRHDVVVDIVMTRLPRPVRKLGGLLVCVIGMLTMAAILRGAPELLKLQSKPMEAIALPIYVRSGPLFISSILVFAHFALDFLRILTGQGEAFARNDTVEGAPE</sequence>
<evidence type="ECO:0000256" key="8">
    <source>
        <dbReference type="ARBA" id="ARBA00038436"/>
    </source>
</evidence>
<evidence type="ECO:0000256" key="3">
    <source>
        <dbReference type="ARBA" id="ARBA00022475"/>
    </source>
</evidence>